<feature type="compositionally biased region" description="Pro residues" evidence="6">
    <location>
        <begin position="472"/>
        <end position="482"/>
    </location>
</feature>
<feature type="domain" description="C3H1-type" evidence="7">
    <location>
        <begin position="861"/>
        <end position="883"/>
    </location>
</feature>
<dbReference type="InterPro" id="IPR013103">
    <property type="entry name" value="RVT_2"/>
</dbReference>
<feature type="compositionally biased region" description="Gly residues" evidence="6">
    <location>
        <begin position="506"/>
        <end position="520"/>
    </location>
</feature>
<keyword evidence="5" id="KW-0175">Coiled coil</keyword>
<feature type="compositionally biased region" description="Basic residues" evidence="6">
    <location>
        <begin position="582"/>
        <end position="592"/>
    </location>
</feature>
<feature type="compositionally biased region" description="Low complexity" evidence="6">
    <location>
        <begin position="457"/>
        <end position="471"/>
    </location>
</feature>
<evidence type="ECO:0000313" key="8">
    <source>
        <dbReference type="EMBL" id="CAK0879263.1"/>
    </source>
</evidence>
<feature type="zinc finger region" description="C3H1-type" evidence="4">
    <location>
        <begin position="861"/>
        <end position="883"/>
    </location>
</feature>
<feature type="compositionally biased region" description="Low complexity" evidence="6">
    <location>
        <begin position="1194"/>
        <end position="1203"/>
    </location>
</feature>
<organism evidence="8 9">
    <name type="scientific">Prorocentrum cordatum</name>
    <dbReference type="NCBI Taxonomy" id="2364126"/>
    <lineage>
        <taxon>Eukaryota</taxon>
        <taxon>Sar</taxon>
        <taxon>Alveolata</taxon>
        <taxon>Dinophyceae</taxon>
        <taxon>Prorocentrales</taxon>
        <taxon>Prorocentraceae</taxon>
        <taxon>Prorocentrum</taxon>
    </lineage>
</organism>
<comment type="caution">
    <text evidence="8">The sequence shown here is derived from an EMBL/GenBank/DDBJ whole genome shotgun (WGS) entry which is preliminary data.</text>
</comment>
<feature type="compositionally biased region" description="Low complexity" evidence="6">
    <location>
        <begin position="533"/>
        <end position="555"/>
    </location>
</feature>
<dbReference type="Gene3D" id="3.30.1370.210">
    <property type="match status" value="1"/>
</dbReference>
<evidence type="ECO:0000256" key="1">
    <source>
        <dbReference type="ARBA" id="ARBA00022723"/>
    </source>
</evidence>
<gene>
    <name evidence="8" type="ORF">PCOR1329_LOCUS62736</name>
</gene>
<feature type="region of interest" description="Disordered" evidence="6">
    <location>
        <begin position="2010"/>
        <end position="2031"/>
    </location>
</feature>
<feature type="region of interest" description="Disordered" evidence="6">
    <location>
        <begin position="1735"/>
        <end position="1760"/>
    </location>
</feature>
<dbReference type="PANTHER" id="PTHR45615">
    <property type="entry name" value="MYOSIN HEAVY CHAIN, NON-MUSCLE"/>
    <property type="match status" value="1"/>
</dbReference>
<dbReference type="CDD" id="cd09272">
    <property type="entry name" value="RNase_HI_RT_Ty1"/>
    <property type="match status" value="1"/>
</dbReference>
<accession>A0ABN9VZY2</accession>
<feature type="compositionally biased region" description="Low complexity" evidence="6">
    <location>
        <begin position="1170"/>
        <end position="1184"/>
    </location>
</feature>
<dbReference type="InterPro" id="IPR000571">
    <property type="entry name" value="Znf_CCCH"/>
</dbReference>
<keyword evidence="3 4" id="KW-0862">Zinc</keyword>
<feature type="compositionally biased region" description="Pro residues" evidence="6">
    <location>
        <begin position="418"/>
        <end position="427"/>
    </location>
</feature>
<feature type="domain" description="C3H1-type" evidence="7">
    <location>
        <begin position="937"/>
        <end position="964"/>
    </location>
</feature>
<proteinExistence type="predicted"/>
<keyword evidence="9" id="KW-1185">Reference proteome</keyword>
<dbReference type="PANTHER" id="PTHR45615:SF66">
    <property type="entry name" value="CARD DOMAIN-CONTAINING PROTEIN"/>
    <property type="match status" value="1"/>
</dbReference>
<name>A0ABN9VZY2_9DINO</name>
<dbReference type="InterPro" id="IPR036855">
    <property type="entry name" value="Znf_CCCH_sf"/>
</dbReference>
<dbReference type="Pfam" id="PF07727">
    <property type="entry name" value="RVT_2"/>
    <property type="match status" value="1"/>
</dbReference>
<feature type="compositionally biased region" description="Basic and acidic residues" evidence="6">
    <location>
        <begin position="2018"/>
        <end position="2030"/>
    </location>
</feature>
<feature type="compositionally biased region" description="Low complexity" evidence="6">
    <location>
        <begin position="569"/>
        <end position="581"/>
    </location>
</feature>
<dbReference type="SUPFAM" id="SSF90229">
    <property type="entry name" value="CCCH zinc finger"/>
    <property type="match status" value="1"/>
</dbReference>
<feature type="zinc finger region" description="C3H1-type" evidence="4">
    <location>
        <begin position="937"/>
        <end position="964"/>
    </location>
</feature>
<feature type="region of interest" description="Disordered" evidence="6">
    <location>
        <begin position="1148"/>
        <end position="1204"/>
    </location>
</feature>
<protein>
    <recommendedName>
        <fullName evidence="7">C3H1-type domain-containing protein</fullName>
    </recommendedName>
</protein>
<evidence type="ECO:0000256" key="6">
    <source>
        <dbReference type="SAM" id="MobiDB-lite"/>
    </source>
</evidence>
<evidence type="ECO:0000313" key="9">
    <source>
        <dbReference type="Proteomes" id="UP001189429"/>
    </source>
</evidence>
<feature type="region of interest" description="Disordered" evidence="6">
    <location>
        <begin position="406"/>
        <end position="433"/>
    </location>
</feature>
<dbReference type="SMART" id="SM00356">
    <property type="entry name" value="ZnF_C3H1"/>
    <property type="match status" value="2"/>
</dbReference>
<dbReference type="Proteomes" id="UP001189429">
    <property type="component" value="Unassembled WGS sequence"/>
</dbReference>
<feature type="coiled-coil region" evidence="5">
    <location>
        <begin position="255"/>
        <end position="325"/>
    </location>
</feature>
<dbReference type="EMBL" id="CAUYUJ010017936">
    <property type="protein sequence ID" value="CAK0879263.1"/>
    <property type="molecule type" value="Genomic_DNA"/>
</dbReference>
<keyword evidence="2 4" id="KW-0863">Zinc-finger</keyword>
<feature type="compositionally biased region" description="Low complexity" evidence="6">
    <location>
        <begin position="1148"/>
        <end position="1161"/>
    </location>
</feature>
<evidence type="ECO:0000256" key="2">
    <source>
        <dbReference type="ARBA" id="ARBA00022771"/>
    </source>
</evidence>
<feature type="region of interest" description="Disordered" evidence="6">
    <location>
        <begin position="24"/>
        <end position="72"/>
    </location>
</feature>
<sequence length="2611" mass="280677">MIPLADAADEDLGLVLPAVFAEAAAGMPPPRPRPAHRPVLPFRGRGVEGRSGRGASSQAAPTPSAAVPVADASRADRSRTLLYAGADDEEPSAVGLDLTGELSRIIDQHAALETQTAILESEFQAKETALTERLEVALLERTEALSAQAHADLRSERGLMQRRLDEATAAAQHECHERLAVSSRELRAAEQQMAATDRQQLAGILAAESAAYAAADQRRREECDAIHAQALRNLEAQRVELSAVVSTASSRLAAAGELEAAASRAEQQSQAQAAEAQQRAAAAAQLESSTQQAFVGFEGRTRLQLRQYEAQIANLEAQQEQTKLRADRAAGLEAQVTVLHSRLTESEQRVHAFRDRAQQWANDLAATAEAQRGEQLEVQTALQQRVDILEQEVENWKHIASVAEERRVQPPQHDPVLSQPPPPPLQPQPDRLTGRFVSADGVLTQPQHFHMATPSRPLAAPQPGAAAASEPAPAPHAQPRPGPNRGVLPGHGAGVTMRAHIAAAGAPGGGGPPDRLGAGGSVRSEPVQRLPTQLQQRPSAAQAPAAQPDLPPGLRGPRRPGGDDGAGGDDSPPSTPGASGARRSRKSRKSKRSPSSSSSSTEDDIRRRKGAVKSLTLDPLPSAVGLREWVQDTYVKVNAASKRSKRRTMRWMQRIETVNDISELEALAEKQKRWGDLDSALAEAVLAIADSNLKRELLIYREERSRMGLPLSGRCALYMVYYRYTIERGQAMSVDLTTLVGLRFGGDLEGFLNAWDYALMALAKVPDEDMLCSLLECQLRKCKGLEPAFVTYDAAEEGTATRTSAFLYNAARREIVRRQRGQVRDDLMKLPQKAAPAKAAAAAAAATAAAKAKAQATPQVRSGEICQMFARDGSCRFGANCKFERVGAASAPGAAAAKAKAKAKAEAAAKAKAKAKAQAKAKAAAAATSPAAAAAKPDDRPACRFWPKGECTNGENCAFKHVGPGKAKVPGAVCRAAPATGGPSDDLDEFALDSGTGNDLVPVGTQGVRRQRDDLCFLSTANGVIAPETTVTVGLEALNEDAEAIELPDTIPALSLGRRCAQHGYRFVWEPFADKPGFYAPEGSQVDVRVENFVPMVGGGRPSQPAGARRQVRCMPAMASAEADHAAPAAAEVAGAANGATHAAAQAAAAADHVAPPAGGPLSAHSDQQASANVVALDAAADPGEAPPAPPSTIAPAASAGGPDKALQDFERVLEGDPTEHDAEIDWDGIPLKCGVCEDDVVIDASIHNDPQSILHLATHLPKCPPGVCAGCDFGKTAKSRSSRRPAPAVELHAPDASVESFGALVHMDHIEMEHGSEARKASAYSLHILDESTEFFSPYPARRRDTDTVLNSVGSFDSAPPKIRSERWWPLAERHWAANYNGSVKNKAGLTRWQRRFGEPAPFVIYPFGALVLFRPPAGSKLPKLEGDPCSSSKWKNRLVPALLVGEAAGPAEQWAKSYLIVPLAAILADGRASRVSVRTVADVVFPSKVTFPLAQRLAFNGAFRDLSLPAPHTNDDAEGGYELIADEPCEEDVLAYDGMLKENSPQFSSTRASMLDVALAIDPDSQEGLDVVGQAGDGDAGADDPHSGHAAVEPDVAETARLGVDADPVVQREIKPGPGRSPPSGWRRDDFGADGHIRRSVWVPPWSTRPPTLEPEVWLSLTMKHRQAQRDKWKAADPAGFAAQEKRREDYQNLKAKGKVATAVPSMPRLACSAFSGTPHEVYYEPPRHTWHRGSAAAGGQHAHAPSSDARVASGRAAGPAAPAAPAGLVIQAPTVPEIIAAAMPAIMSGKYNQMLVELCCSPESCLSAFVPARCIAIRVTEQLDLSAEKTLRAVQDILKRAARKKLRTMIWTAVPMAVTRALITNVAKVCTYARDKGQDVTWEWPTNSDLWSNDRVHQLINTVGGKFVKVSASAVGQQHQHAGRVVYTQKEWTLCSTDDSVTMTFENYSVDEAADSKEFVRCRGNIAKQTAQYTEQFARLFWSARRAGILPAAPGVPRSRAFFKSTSAIDDSDDDPHHEHREHDAGPPRHPLWCALVTRVVKPKSSEADCDGARKALEKELHGMRSKQVWDTSDVHSLRDLLNDESLSDAMLGRVFAILGIKGEELGKDAQQWKARVVFQGSNIRTKSGVSAADLFEEVANAPASFAAARAALAAAALTGREVSLRDAEAAYLQALIDTPFRIPTYVELPREWWPDSWFLDGAARQRPKYVRPHCRLKKALYGHPEAGALWEAKLNSILKQHGWEPAGLDHPGVHVHPDGGIFVVYVDDMLMIAPPSIAGPFWRALDTAIVFKEREQEIERYLGARYTMDPVNPACPSAARRLHTDMDDYVANALARFASEYGGELRKVTSPFLSPEQWAEDGVRPGVFAGSCASHVATLLFLSRVARPDIAVAVQRLCSVVSRWSTTHDAALVRLYAYLKAAGPMALAAEMAPDDIFDLELLMWSDADWAGDSEHTKSTGGVLVELHSPTSGRRWPLSWAVRKQTSTAGSTAEAETVALSHNTKHEGIPTQMLLERMLGIDIPLVALVDNTQAISAVTKGYSKKLKFLERTHKVSIGFLHELVVERGAMILKHAPTATHRGDGFTKAMSPARFMEARDLMGMIRTRP</sequence>
<reference evidence="8" key="1">
    <citation type="submission" date="2023-10" db="EMBL/GenBank/DDBJ databases">
        <authorList>
            <person name="Chen Y."/>
            <person name="Shah S."/>
            <person name="Dougan E. K."/>
            <person name="Thang M."/>
            <person name="Chan C."/>
        </authorList>
    </citation>
    <scope>NUCLEOTIDE SEQUENCE [LARGE SCALE GENOMIC DNA]</scope>
</reference>
<dbReference type="PROSITE" id="PS50103">
    <property type="entry name" value="ZF_C3H1"/>
    <property type="match status" value="2"/>
</dbReference>
<evidence type="ECO:0000256" key="3">
    <source>
        <dbReference type="ARBA" id="ARBA00022833"/>
    </source>
</evidence>
<evidence type="ECO:0000256" key="5">
    <source>
        <dbReference type="SAM" id="Coils"/>
    </source>
</evidence>
<keyword evidence="1 4" id="KW-0479">Metal-binding</keyword>
<evidence type="ECO:0000256" key="4">
    <source>
        <dbReference type="PROSITE-ProRule" id="PRU00723"/>
    </source>
</evidence>
<feature type="coiled-coil region" evidence="5">
    <location>
        <begin position="379"/>
        <end position="406"/>
    </location>
</feature>
<feature type="region of interest" description="Disordered" evidence="6">
    <location>
        <begin position="453"/>
        <end position="607"/>
    </location>
</feature>
<feature type="compositionally biased region" description="Low complexity" evidence="6">
    <location>
        <begin position="53"/>
        <end position="72"/>
    </location>
</feature>
<evidence type="ECO:0000259" key="7">
    <source>
        <dbReference type="PROSITE" id="PS50103"/>
    </source>
</evidence>